<dbReference type="Proteomes" id="UP000238982">
    <property type="component" value="Unassembled WGS sequence"/>
</dbReference>
<dbReference type="PANTHER" id="PTHR43420:SF52">
    <property type="entry name" value="N-ACETYLTRANSFERASE YODP"/>
    <property type="match status" value="1"/>
</dbReference>
<dbReference type="Pfam" id="PF00583">
    <property type="entry name" value="Acetyltransf_1"/>
    <property type="match status" value="1"/>
</dbReference>
<feature type="domain" description="N-acetyltransferase" evidence="3">
    <location>
        <begin position="1"/>
        <end position="139"/>
    </location>
</feature>
<evidence type="ECO:0000259" key="3">
    <source>
        <dbReference type="PROSITE" id="PS51186"/>
    </source>
</evidence>
<dbReference type="InterPro" id="IPR000182">
    <property type="entry name" value="GNAT_dom"/>
</dbReference>
<evidence type="ECO:0000313" key="5">
    <source>
        <dbReference type="Proteomes" id="UP000238982"/>
    </source>
</evidence>
<comment type="caution">
    <text evidence="4">The sequence shown here is derived from an EMBL/GenBank/DDBJ whole genome shotgun (WGS) entry which is preliminary data.</text>
</comment>
<protein>
    <submittedName>
        <fullName evidence="4">N-acetyltransferase</fullName>
    </submittedName>
</protein>
<dbReference type="Gene3D" id="3.40.630.30">
    <property type="match status" value="1"/>
</dbReference>
<keyword evidence="2" id="KW-0012">Acyltransferase</keyword>
<accession>A0A2S9ML31</accession>
<proteinExistence type="predicted"/>
<dbReference type="CDD" id="cd04301">
    <property type="entry name" value="NAT_SF"/>
    <property type="match status" value="1"/>
</dbReference>
<dbReference type="KEGG" id="bmk:DM80_3659"/>
<dbReference type="PROSITE" id="PS51186">
    <property type="entry name" value="GNAT"/>
    <property type="match status" value="1"/>
</dbReference>
<organism evidence="4 5">
    <name type="scientific">Burkholderia multivorans</name>
    <dbReference type="NCBI Taxonomy" id="87883"/>
    <lineage>
        <taxon>Bacteria</taxon>
        <taxon>Pseudomonadati</taxon>
        <taxon>Pseudomonadota</taxon>
        <taxon>Betaproteobacteria</taxon>
        <taxon>Burkholderiales</taxon>
        <taxon>Burkholderiaceae</taxon>
        <taxon>Burkholderia</taxon>
        <taxon>Burkholderia cepacia complex</taxon>
    </lineage>
</organism>
<dbReference type="GO" id="GO:0016747">
    <property type="term" value="F:acyltransferase activity, transferring groups other than amino-acyl groups"/>
    <property type="evidence" value="ECO:0007669"/>
    <property type="project" value="InterPro"/>
</dbReference>
<dbReference type="SUPFAM" id="SSF55729">
    <property type="entry name" value="Acyl-CoA N-acyltransferases (Nat)"/>
    <property type="match status" value="1"/>
</dbReference>
<dbReference type="RefSeq" id="WP_009688132.1">
    <property type="nucleotide sequence ID" value="NZ_CAJHCJ010000001.1"/>
</dbReference>
<dbReference type="EMBL" id="PVGH01000067">
    <property type="protein sequence ID" value="PRF59273.1"/>
    <property type="molecule type" value="Genomic_DNA"/>
</dbReference>
<evidence type="ECO:0000256" key="2">
    <source>
        <dbReference type="ARBA" id="ARBA00023315"/>
    </source>
</evidence>
<keyword evidence="1 4" id="KW-0808">Transferase</keyword>
<gene>
    <name evidence="4" type="ORF">C6Q15_16960</name>
</gene>
<name>A0A2S9ML31_9BURK</name>
<reference evidence="4 5" key="1">
    <citation type="submission" date="2018-03" db="EMBL/GenBank/DDBJ databases">
        <authorList>
            <person name="Keele B.F."/>
        </authorList>
    </citation>
    <scope>NUCLEOTIDE SEQUENCE [LARGE SCALE GENOMIC DNA]</scope>
    <source>
        <strain evidence="4 5">AU19729</strain>
    </source>
</reference>
<evidence type="ECO:0000256" key="1">
    <source>
        <dbReference type="ARBA" id="ARBA00022679"/>
    </source>
</evidence>
<dbReference type="InterPro" id="IPR016181">
    <property type="entry name" value="Acyl_CoA_acyltransferase"/>
</dbReference>
<evidence type="ECO:0000313" key="4">
    <source>
        <dbReference type="EMBL" id="PRF59273.1"/>
    </source>
</evidence>
<dbReference type="PANTHER" id="PTHR43420">
    <property type="entry name" value="ACETYLTRANSFERASE"/>
    <property type="match status" value="1"/>
</dbReference>
<dbReference type="AlphaFoldDB" id="A0A2S9ML31"/>
<dbReference type="InterPro" id="IPR050680">
    <property type="entry name" value="YpeA/RimI_acetyltransf"/>
</dbReference>
<sequence length="144" mass="15801">MKKPLIVLDDVSPSFSSLVGDGLAAFNARTKGPANHQDLAIAIGEADDRVGGLIGSTGWGWLFVKWLWVAEHVRGQGYASDLLARAEQIAISRGCIAAWIDTFNPDARRLYERLGFVVFGELADFPAGHTRYFLQKRFDMGSDS</sequence>